<dbReference type="RefSeq" id="WP_107393156.1">
    <property type="nucleotide sequence ID" value="NZ_JAHCOE010000001.1"/>
</dbReference>
<feature type="compositionally biased region" description="Polar residues" evidence="1">
    <location>
        <begin position="70"/>
        <end position="107"/>
    </location>
</feature>
<reference evidence="2 3" key="1">
    <citation type="journal article" date="2016" name="Front. Microbiol.">
        <title>Comprehensive Phylogenetic Analysis of Bovine Non-aureus Staphylococci Species Based on Whole-Genome Sequencing.</title>
        <authorList>
            <person name="Naushad S."/>
            <person name="Barkema H.W."/>
            <person name="Luby C."/>
            <person name="Condas L.A."/>
            <person name="Nobrega D.B."/>
            <person name="Carson D.A."/>
            <person name="De Buck J."/>
        </authorList>
    </citation>
    <scope>NUCLEOTIDE SEQUENCE [LARGE SCALE GENOMIC DNA]</scope>
    <source>
        <strain evidence="2 3">SNUC 993</strain>
    </source>
</reference>
<protein>
    <recommendedName>
        <fullName evidence="4">Lipoprotein</fullName>
    </recommendedName>
</protein>
<feature type="compositionally biased region" description="Polar residues" evidence="1">
    <location>
        <begin position="51"/>
        <end position="60"/>
    </location>
</feature>
<dbReference type="PROSITE" id="PS51257">
    <property type="entry name" value="PROKAR_LIPOPROTEIN"/>
    <property type="match status" value="1"/>
</dbReference>
<feature type="compositionally biased region" description="Basic and acidic residues" evidence="1">
    <location>
        <begin position="35"/>
        <end position="50"/>
    </location>
</feature>
<proteinExistence type="predicted"/>
<organism evidence="2 3">
    <name type="scientific">Staphylococcus auricularis</name>
    <dbReference type="NCBI Taxonomy" id="29379"/>
    <lineage>
        <taxon>Bacteria</taxon>
        <taxon>Bacillati</taxon>
        <taxon>Bacillota</taxon>
        <taxon>Bacilli</taxon>
        <taxon>Bacillales</taxon>
        <taxon>Staphylococcaceae</taxon>
        <taxon>Staphylococcus</taxon>
    </lineage>
</organism>
<evidence type="ECO:0000256" key="1">
    <source>
        <dbReference type="SAM" id="MobiDB-lite"/>
    </source>
</evidence>
<gene>
    <name evidence="2" type="ORF">BU607_08860</name>
</gene>
<evidence type="ECO:0000313" key="2">
    <source>
        <dbReference type="EMBL" id="PTH15476.1"/>
    </source>
</evidence>
<feature type="region of interest" description="Disordered" evidence="1">
    <location>
        <begin position="19"/>
        <end position="107"/>
    </location>
</feature>
<evidence type="ECO:0008006" key="4">
    <source>
        <dbReference type="Google" id="ProtNLM"/>
    </source>
</evidence>
<name>A0ABX5ICV0_9STAP</name>
<accession>A0ABX5ICV0</accession>
<dbReference type="EMBL" id="PZDI01000049">
    <property type="protein sequence ID" value="PTH15476.1"/>
    <property type="molecule type" value="Genomic_DNA"/>
</dbReference>
<evidence type="ECO:0000313" key="3">
    <source>
        <dbReference type="Proteomes" id="UP000242694"/>
    </source>
</evidence>
<comment type="caution">
    <text evidence="2">The sequence shown here is derived from an EMBL/GenBank/DDBJ whole genome shotgun (WGS) entry which is preliminary data.</text>
</comment>
<keyword evidence="3" id="KW-1185">Reference proteome</keyword>
<dbReference type="Proteomes" id="UP000242694">
    <property type="component" value="Unassembled WGS sequence"/>
</dbReference>
<sequence length="224" mass="26156">MKNLIVLTISSLLVLTSCDQSDSEKQQVNKTHSQNKKETKSKSQDMKKENNTTVSQNLTKQYIHDRTEHNNQNNDNSAMKNKESQSTASPTQNDYNQSLQIPDNDESNQQFYNNYAVQREVNQNNMYERNDNQHTENQSQSTHLNSHSAYMTPEEIEEWNRTKPTSHEESQLGYGRVDYEYALEESTPLWEDPNANYDEIHLVRKGEDYDSWARRQAASYGLTY</sequence>